<comment type="caution">
    <text evidence="3">The sequence shown here is derived from an EMBL/GenBank/DDBJ whole genome shotgun (WGS) entry which is preliminary data.</text>
</comment>
<reference evidence="3" key="2">
    <citation type="submission" date="2021-04" db="EMBL/GenBank/DDBJ databases">
        <authorList>
            <person name="Gilroy R."/>
        </authorList>
    </citation>
    <scope>NUCLEOTIDE SEQUENCE</scope>
    <source>
        <strain evidence="3">CHK32-1732</strain>
    </source>
</reference>
<feature type="transmembrane region" description="Helical" evidence="1">
    <location>
        <begin position="140"/>
        <end position="167"/>
    </location>
</feature>
<evidence type="ECO:0000259" key="2">
    <source>
        <dbReference type="Pfam" id="PF02517"/>
    </source>
</evidence>
<name>A0A9D1ULN7_9CORY</name>
<dbReference type="EMBL" id="DXGC01000047">
    <property type="protein sequence ID" value="HIW90990.1"/>
    <property type="molecule type" value="Genomic_DNA"/>
</dbReference>
<protein>
    <submittedName>
        <fullName evidence="3">CPBP family intramembrane metalloprotease</fullName>
    </submittedName>
</protein>
<keyword evidence="3" id="KW-0378">Hydrolase</keyword>
<keyword evidence="3" id="KW-0482">Metalloprotease</keyword>
<feature type="transmembrane region" description="Helical" evidence="1">
    <location>
        <begin position="59"/>
        <end position="78"/>
    </location>
</feature>
<dbReference type="GO" id="GO:0080120">
    <property type="term" value="P:CAAX-box protein maturation"/>
    <property type="evidence" value="ECO:0007669"/>
    <property type="project" value="UniProtKB-ARBA"/>
</dbReference>
<feature type="domain" description="CAAX prenyl protease 2/Lysostaphin resistance protein A-like" evidence="2">
    <location>
        <begin position="100"/>
        <end position="196"/>
    </location>
</feature>
<dbReference type="Pfam" id="PF02517">
    <property type="entry name" value="Rce1-like"/>
    <property type="match status" value="1"/>
</dbReference>
<evidence type="ECO:0000313" key="4">
    <source>
        <dbReference type="Proteomes" id="UP000824190"/>
    </source>
</evidence>
<dbReference type="Proteomes" id="UP000824190">
    <property type="component" value="Unassembled WGS sequence"/>
</dbReference>
<feature type="transmembrane region" description="Helical" evidence="1">
    <location>
        <begin position="20"/>
        <end position="39"/>
    </location>
</feature>
<dbReference type="GO" id="GO:0008237">
    <property type="term" value="F:metallopeptidase activity"/>
    <property type="evidence" value="ECO:0007669"/>
    <property type="project" value="UniProtKB-KW"/>
</dbReference>
<evidence type="ECO:0000313" key="3">
    <source>
        <dbReference type="EMBL" id="HIW90990.1"/>
    </source>
</evidence>
<dbReference type="InterPro" id="IPR003675">
    <property type="entry name" value="Rce1/LyrA-like_dom"/>
</dbReference>
<sequence length="209" mass="22512">MILLLLKVTDFRALVPSGSVWTLSVLLTVVPVISVWCSVRRWSSADLGFIGLGRRGFHLFWQVPIAIVAALTATALVGTSLGLSPHENSSTQDAGTPIVAVVLLLAYLILGPIVEEVLVRRFTMYWLEEKILTVTGRPRLAVAGSVVLSSLVFALLHVIIPVILWTFFLGLGCAVLTRLHHSLWAGLILHTVNNLIASTALVAVMFGAG</sequence>
<organism evidence="3 4">
    <name type="scientific">Candidatus Corynebacterium avicola</name>
    <dbReference type="NCBI Taxonomy" id="2838527"/>
    <lineage>
        <taxon>Bacteria</taxon>
        <taxon>Bacillati</taxon>
        <taxon>Actinomycetota</taxon>
        <taxon>Actinomycetes</taxon>
        <taxon>Mycobacteriales</taxon>
        <taxon>Corynebacteriaceae</taxon>
        <taxon>Corynebacterium</taxon>
    </lineage>
</organism>
<gene>
    <name evidence="3" type="ORF">H9870_04925</name>
</gene>
<keyword evidence="1" id="KW-0812">Transmembrane</keyword>
<keyword evidence="1" id="KW-1133">Transmembrane helix</keyword>
<keyword evidence="1" id="KW-0472">Membrane</keyword>
<proteinExistence type="predicted"/>
<evidence type="ECO:0000256" key="1">
    <source>
        <dbReference type="SAM" id="Phobius"/>
    </source>
</evidence>
<feature type="transmembrane region" description="Helical" evidence="1">
    <location>
        <begin position="187"/>
        <end position="208"/>
    </location>
</feature>
<dbReference type="AlphaFoldDB" id="A0A9D1ULN7"/>
<reference evidence="3" key="1">
    <citation type="journal article" date="2021" name="PeerJ">
        <title>Extensive microbial diversity within the chicken gut microbiome revealed by metagenomics and culture.</title>
        <authorList>
            <person name="Gilroy R."/>
            <person name="Ravi A."/>
            <person name="Getino M."/>
            <person name="Pursley I."/>
            <person name="Horton D.L."/>
            <person name="Alikhan N.F."/>
            <person name="Baker D."/>
            <person name="Gharbi K."/>
            <person name="Hall N."/>
            <person name="Watson M."/>
            <person name="Adriaenssens E.M."/>
            <person name="Foster-Nyarko E."/>
            <person name="Jarju S."/>
            <person name="Secka A."/>
            <person name="Antonio M."/>
            <person name="Oren A."/>
            <person name="Chaudhuri R.R."/>
            <person name="La Ragione R."/>
            <person name="Hildebrand F."/>
            <person name="Pallen M.J."/>
        </authorList>
    </citation>
    <scope>NUCLEOTIDE SEQUENCE</scope>
    <source>
        <strain evidence="3">CHK32-1732</strain>
    </source>
</reference>
<accession>A0A9D1ULN7</accession>
<keyword evidence="3" id="KW-0645">Protease</keyword>
<dbReference type="GO" id="GO:0004175">
    <property type="term" value="F:endopeptidase activity"/>
    <property type="evidence" value="ECO:0007669"/>
    <property type="project" value="UniProtKB-ARBA"/>
</dbReference>
<feature type="transmembrane region" description="Helical" evidence="1">
    <location>
        <begin position="98"/>
        <end position="119"/>
    </location>
</feature>